<feature type="non-terminal residue" evidence="1">
    <location>
        <position position="144"/>
    </location>
</feature>
<dbReference type="AlphaFoldDB" id="A0A816HUN4"/>
<proteinExistence type="predicted"/>
<evidence type="ECO:0000313" key="2">
    <source>
        <dbReference type="Proteomes" id="UP000663828"/>
    </source>
</evidence>
<name>A0A816HUN4_ADIRI</name>
<sequence>MDKHFWEFWIESVTTPIATTTPISTTTTTALMTMTTTKPTTRAVDPDYYCPRWLPFETVVNLTSSALEPNYTFCFTVNTSFADVTITANTWASCSTWKMSGTADPLLELFTPETSIDSPVAQNDDGNSISHLNCYAAVLSYRLR</sequence>
<gene>
    <name evidence="1" type="ORF">XAT740_LOCUS63978</name>
</gene>
<organism evidence="1 2">
    <name type="scientific">Adineta ricciae</name>
    <name type="common">Rotifer</name>
    <dbReference type="NCBI Taxonomy" id="249248"/>
    <lineage>
        <taxon>Eukaryota</taxon>
        <taxon>Metazoa</taxon>
        <taxon>Spiralia</taxon>
        <taxon>Gnathifera</taxon>
        <taxon>Rotifera</taxon>
        <taxon>Eurotatoria</taxon>
        <taxon>Bdelloidea</taxon>
        <taxon>Adinetida</taxon>
        <taxon>Adinetidae</taxon>
        <taxon>Adineta</taxon>
    </lineage>
</organism>
<accession>A0A816HUN4</accession>
<dbReference type="Proteomes" id="UP000663828">
    <property type="component" value="Unassembled WGS sequence"/>
</dbReference>
<protein>
    <submittedName>
        <fullName evidence="1">Uncharacterized protein</fullName>
    </submittedName>
</protein>
<comment type="caution">
    <text evidence="1">The sequence shown here is derived from an EMBL/GenBank/DDBJ whole genome shotgun (WGS) entry which is preliminary data.</text>
</comment>
<keyword evidence="2" id="KW-1185">Reference proteome</keyword>
<dbReference type="EMBL" id="CAJNOR010020998">
    <property type="protein sequence ID" value="CAF1690968.1"/>
    <property type="molecule type" value="Genomic_DNA"/>
</dbReference>
<reference evidence="1" key="1">
    <citation type="submission" date="2021-02" db="EMBL/GenBank/DDBJ databases">
        <authorList>
            <person name="Nowell W R."/>
        </authorList>
    </citation>
    <scope>NUCLEOTIDE SEQUENCE</scope>
</reference>
<evidence type="ECO:0000313" key="1">
    <source>
        <dbReference type="EMBL" id="CAF1690968.1"/>
    </source>
</evidence>